<dbReference type="RefSeq" id="WP_126042221.1">
    <property type="nucleotide sequence ID" value="NZ_CP034438.1"/>
</dbReference>
<protein>
    <recommendedName>
        <fullName evidence="2">Alpha/beta hydrolase fold-3 domain-containing protein</fullName>
    </recommendedName>
</protein>
<name>A0A3Q8WX20_9ACTO</name>
<dbReference type="OrthoDB" id="9803828at2"/>
<dbReference type="AlphaFoldDB" id="A0A3Q8WX20"/>
<evidence type="ECO:0000259" key="2">
    <source>
        <dbReference type="Pfam" id="PF07859"/>
    </source>
</evidence>
<dbReference type="GO" id="GO:0016787">
    <property type="term" value="F:hydrolase activity"/>
    <property type="evidence" value="ECO:0007669"/>
    <property type="project" value="UniProtKB-KW"/>
</dbReference>
<gene>
    <name evidence="3" type="ORF">EJO69_00005</name>
</gene>
<dbReference type="PANTHER" id="PTHR48081:SF8">
    <property type="entry name" value="ALPHA_BETA HYDROLASE FOLD-3 DOMAIN-CONTAINING PROTEIN-RELATED"/>
    <property type="match status" value="1"/>
</dbReference>
<reference evidence="3 4" key="1">
    <citation type="submission" date="2018-12" db="EMBL/GenBank/DDBJ databases">
        <title>Complete genome sequence of Flaviflexus salsibiostraticola KCTC 33148.</title>
        <authorList>
            <person name="Bae J.-W."/>
        </authorList>
    </citation>
    <scope>NUCLEOTIDE SEQUENCE [LARGE SCALE GENOMIC DNA]</scope>
    <source>
        <strain evidence="3 4">KCTC 33148</strain>
    </source>
</reference>
<dbReference type="PANTHER" id="PTHR48081">
    <property type="entry name" value="AB HYDROLASE SUPERFAMILY PROTEIN C4A8.06C"/>
    <property type="match status" value="1"/>
</dbReference>
<accession>A0A3Q8WX20</accession>
<dbReference type="SUPFAM" id="SSF53474">
    <property type="entry name" value="alpha/beta-Hydrolases"/>
    <property type="match status" value="1"/>
</dbReference>
<sequence>MDGTTRPDRWALAWLMQVRSRLTGGSTFPRPSREVTSSPITIPTRHGQVSALVYRSLGGTPLAGDDSRRPPLHLQFHGGGLVGRAVREDEHICRYLASETGAIVLALHYHAAPQVSFPVAEQECFDALHWALDAANQYGWDRHRVTVGGGGAGAKLAINTVQQAYEKGIQLSGLIASSPLLDYTRSDRETEVEKPKHGPRLLEFIADAYFPTVSTRTLPLASPAFDLALVKKLPHTLIQVGTLDWLAEDGRALAAQLTRVSRPHTLTEYEAPGGFTVRGDRAIMEAAISEQARFIRSLYS</sequence>
<dbReference type="EMBL" id="CP034438">
    <property type="protein sequence ID" value="AZN30990.1"/>
    <property type="molecule type" value="Genomic_DNA"/>
</dbReference>
<evidence type="ECO:0000256" key="1">
    <source>
        <dbReference type="ARBA" id="ARBA00022801"/>
    </source>
</evidence>
<keyword evidence="1" id="KW-0378">Hydrolase</keyword>
<dbReference type="Pfam" id="PF07859">
    <property type="entry name" value="Abhydrolase_3"/>
    <property type="match status" value="1"/>
</dbReference>
<dbReference type="KEGG" id="fsl:EJO69_00005"/>
<dbReference type="Proteomes" id="UP000270021">
    <property type="component" value="Chromosome"/>
</dbReference>
<organism evidence="3 4">
    <name type="scientific">Flaviflexus salsibiostraticola</name>
    <dbReference type="NCBI Taxonomy" id="1282737"/>
    <lineage>
        <taxon>Bacteria</taxon>
        <taxon>Bacillati</taxon>
        <taxon>Actinomycetota</taxon>
        <taxon>Actinomycetes</taxon>
        <taxon>Actinomycetales</taxon>
        <taxon>Actinomycetaceae</taxon>
        <taxon>Flaviflexus</taxon>
    </lineage>
</organism>
<proteinExistence type="predicted"/>
<dbReference type="Gene3D" id="3.40.50.1820">
    <property type="entry name" value="alpha/beta hydrolase"/>
    <property type="match status" value="1"/>
</dbReference>
<evidence type="ECO:0000313" key="3">
    <source>
        <dbReference type="EMBL" id="AZN30990.1"/>
    </source>
</evidence>
<keyword evidence="4" id="KW-1185">Reference proteome</keyword>
<dbReference type="InterPro" id="IPR013094">
    <property type="entry name" value="AB_hydrolase_3"/>
</dbReference>
<dbReference type="InterPro" id="IPR029058">
    <property type="entry name" value="AB_hydrolase_fold"/>
</dbReference>
<evidence type="ECO:0000313" key="4">
    <source>
        <dbReference type="Proteomes" id="UP000270021"/>
    </source>
</evidence>
<feature type="domain" description="Alpha/beta hydrolase fold-3" evidence="2">
    <location>
        <begin position="74"/>
        <end position="270"/>
    </location>
</feature>
<dbReference type="InterPro" id="IPR050300">
    <property type="entry name" value="GDXG_lipolytic_enzyme"/>
</dbReference>